<evidence type="ECO:0000256" key="4">
    <source>
        <dbReference type="ARBA" id="ARBA00023157"/>
    </source>
</evidence>
<dbReference type="SUPFAM" id="SSF48726">
    <property type="entry name" value="Immunoglobulin"/>
    <property type="match status" value="1"/>
</dbReference>
<keyword evidence="10" id="KW-1185">Reference proteome</keyword>
<feature type="disulfide bond" evidence="5">
    <location>
        <begin position="326"/>
        <end position="347"/>
    </location>
</feature>
<comment type="subcellular location">
    <subcellularLocation>
        <location evidence="1">Secreted</location>
    </subcellularLocation>
</comment>
<dbReference type="GO" id="GO:0002052">
    <property type="term" value="P:positive regulation of neuroblast proliferation"/>
    <property type="evidence" value="ECO:0007669"/>
    <property type="project" value="TreeGrafter"/>
</dbReference>
<dbReference type="PANTHER" id="PTHR22804">
    <property type="entry name" value="AGGRECAN/VERSICAN PROTEOGLYCAN"/>
    <property type="match status" value="1"/>
</dbReference>
<dbReference type="GO" id="GO:0007155">
    <property type="term" value="P:cell adhesion"/>
    <property type="evidence" value="ECO:0007669"/>
    <property type="project" value="InterPro"/>
</dbReference>
<evidence type="ECO:0000259" key="7">
    <source>
        <dbReference type="PROSITE" id="PS50835"/>
    </source>
</evidence>
<comment type="caution">
    <text evidence="5">Lacks conserved residue(s) required for the propagation of feature annotation.</text>
</comment>
<feature type="signal peptide" evidence="6">
    <location>
        <begin position="1"/>
        <end position="18"/>
    </location>
</feature>
<dbReference type="Pfam" id="PF07686">
    <property type="entry name" value="V-set"/>
    <property type="match status" value="1"/>
</dbReference>
<dbReference type="InterPro" id="IPR016187">
    <property type="entry name" value="CTDL_fold"/>
</dbReference>
<feature type="domain" description="Link" evidence="8">
    <location>
        <begin position="281"/>
        <end position="372"/>
    </location>
</feature>
<dbReference type="PRINTS" id="PR01265">
    <property type="entry name" value="LINKMODULE"/>
</dbReference>
<dbReference type="SMART" id="SM00445">
    <property type="entry name" value="LINK"/>
    <property type="match status" value="2"/>
</dbReference>
<name>A0A8D0D815_SANLU</name>
<evidence type="ECO:0000313" key="9">
    <source>
        <dbReference type="Ensembl" id="ENSSLUP00000045596.1"/>
    </source>
</evidence>
<dbReference type="InterPro" id="IPR013783">
    <property type="entry name" value="Ig-like_fold"/>
</dbReference>
<dbReference type="GO" id="GO:0045202">
    <property type="term" value="C:synapse"/>
    <property type="evidence" value="ECO:0007669"/>
    <property type="project" value="TreeGrafter"/>
</dbReference>
<dbReference type="InterPro" id="IPR007110">
    <property type="entry name" value="Ig-like_dom"/>
</dbReference>
<dbReference type="GO" id="GO:0005540">
    <property type="term" value="F:hyaluronic acid binding"/>
    <property type="evidence" value="ECO:0007669"/>
    <property type="project" value="InterPro"/>
</dbReference>
<proteinExistence type="predicted"/>
<dbReference type="GeneTree" id="ENSGT00940000159628"/>
<dbReference type="PANTHER" id="PTHR22804:SF40">
    <property type="entry name" value="HYALURONAN AND PROTEOGLYCAN LINK PROTEIN 3"/>
    <property type="match status" value="1"/>
</dbReference>
<dbReference type="InterPro" id="IPR013106">
    <property type="entry name" value="Ig_V-set"/>
</dbReference>
<accession>A0A8D0D815</accession>
<dbReference type="SMART" id="SM00406">
    <property type="entry name" value="IGv"/>
    <property type="match status" value="1"/>
</dbReference>
<keyword evidence="4 5" id="KW-1015">Disulfide bond</keyword>
<protein>
    <submittedName>
        <fullName evidence="9">Hyaluronan and proteoglycan link protein 3</fullName>
    </submittedName>
</protein>
<dbReference type="AlphaFoldDB" id="A0A8D0D815"/>
<dbReference type="Pfam" id="PF00193">
    <property type="entry name" value="Xlink"/>
    <property type="match status" value="2"/>
</dbReference>
<dbReference type="GO" id="GO:0005615">
    <property type="term" value="C:extracellular space"/>
    <property type="evidence" value="ECO:0007669"/>
    <property type="project" value="TreeGrafter"/>
</dbReference>
<dbReference type="InterPro" id="IPR050691">
    <property type="entry name" value="Hyaluronan_bind_Proteoglycan"/>
</dbReference>
<reference evidence="9" key="1">
    <citation type="submission" date="2025-08" db="UniProtKB">
        <authorList>
            <consortium name="Ensembl"/>
        </authorList>
    </citation>
    <scope>IDENTIFICATION</scope>
</reference>
<feature type="disulfide bond" evidence="5">
    <location>
        <begin position="301"/>
        <end position="370"/>
    </location>
</feature>
<dbReference type="Ensembl" id="ENSSLUT00000047018.1">
    <property type="protein sequence ID" value="ENSSLUP00000045596.1"/>
    <property type="gene ID" value="ENSSLUG00000020090.1"/>
</dbReference>
<dbReference type="InterPro" id="IPR036179">
    <property type="entry name" value="Ig-like_dom_sf"/>
</dbReference>
<dbReference type="InterPro" id="IPR000538">
    <property type="entry name" value="Link_dom"/>
</dbReference>
<dbReference type="Proteomes" id="UP000694568">
    <property type="component" value="Unplaced"/>
</dbReference>
<feature type="domain" description="Link" evidence="8">
    <location>
        <begin position="174"/>
        <end position="276"/>
    </location>
</feature>
<keyword evidence="3" id="KW-0677">Repeat</keyword>
<dbReference type="GO" id="GO:0010001">
    <property type="term" value="P:glial cell differentiation"/>
    <property type="evidence" value="ECO:0007669"/>
    <property type="project" value="TreeGrafter"/>
</dbReference>
<evidence type="ECO:0000256" key="1">
    <source>
        <dbReference type="ARBA" id="ARBA00004613"/>
    </source>
</evidence>
<dbReference type="GO" id="GO:0007417">
    <property type="term" value="P:central nervous system development"/>
    <property type="evidence" value="ECO:0007669"/>
    <property type="project" value="TreeGrafter"/>
</dbReference>
<dbReference type="PROSITE" id="PS01241">
    <property type="entry name" value="LINK_1"/>
    <property type="match status" value="1"/>
</dbReference>
<gene>
    <name evidence="9" type="primary">LOC116043627</name>
</gene>
<dbReference type="GO" id="GO:0072534">
    <property type="term" value="C:perineuronal net"/>
    <property type="evidence" value="ECO:0007669"/>
    <property type="project" value="TreeGrafter"/>
</dbReference>
<dbReference type="GO" id="GO:0001501">
    <property type="term" value="P:skeletal system development"/>
    <property type="evidence" value="ECO:0007669"/>
    <property type="project" value="TreeGrafter"/>
</dbReference>
<evidence type="ECO:0000313" key="10">
    <source>
        <dbReference type="Proteomes" id="UP000694568"/>
    </source>
</evidence>
<evidence type="ECO:0000256" key="3">
    <source>
        <dbReference type="ARBA" id="ARBA00022737"/>
    </source>
</evidence>
<evidence type="ECO:0000256" key="6">
    <source>
        <dbReference type="SAM" id="SignalP"/>
    </source>
</evidence>
<dbReference type="Gene3D" id="3.10.100.10">
    <property type="entry name" value="Mannose-Binding Protein A, subunit A"/>
    <property type="match status" value="2"/>
</dbReference>
<dbReference type="InterPro" id="IPR003599">
    <property type="entry name" value="Ig_sub"/>
</dbReference>
<reference evidence="9" key="2">
    <citation type="submission" date="2025-09" db="UniProtKB">
        <authorList>
            <consortium name="Ensembl"/>
        </authorList>
    </citation>
    <scope>IDENTIFICATION</scope>
</reference>
<dbReference type="PROSITE" id="PS50963">
    <property type="entry name" value="LINK_2"/>
    <property type="match status" value="2"/>
</dbReference>
<dbReference type="PROSITE" id="PS50835">
    <property type="entry name" value="IG_LIKE"/>
    <property type="match status" value="1"/>
</dbReference>
<dbReference type="Gene3D" id="2.60.40.10">
    <property type="entry name" value="Immunoglobulins"/>
    <property type="match status" value="1"/>
</dbReference>
<keyword evidence="6" id="KW-0732">Signal</keyword>
<keyword evidence="2" id="KW-0964">Secreted</keyword>
<evidence type="ECO:0000259" key="8">
    <source>
        <dbReference type="PROSITE" id="PS50963"/>
    </source>
</evidence>
<evidence type="ECO:0000256" key="2">
    <source>
        <dbReference type="ARBA" id="ARBA00022525"/>
    </source>
</evidence>
<feature type="chain" id="PRO_5034224745" evidence="6">
    <location>
        <begin position="19"/>
        <end position="425"/>
    </location>
</feature>
<feature type="disulfide bond" evidence="5">
    <location>
        <begin position="227"/>
        <end position="248"/>
    </location>
</feature>
<dbReference type="CDD" id="cd03519">
    <property type="entry name" value="Link_domain_HAPLN_module_2"/>
    <property type="match status" value="1"/>
</dbReference>
<dbReference type="InterPro" id="IPR016186">
    <property type="entry name" value="C-type_lectin-like/link_sf"/>
</dbReference>
<dbReference type="SUPFAM" id="SSF56436">
    <property type="entry name" value="C-type lectin-like"/>
    <property type="match status" value="2"/>
</dbReference>
<dbReference type="FunFam" id="3.10.100.10:FF:000001">
    <property type="entry name" value="Hyaluronan proteoglycan link protein 1"/>
    <property type="match status" value="1"/>
</dbReference>
<dbReference type="SMART" id="SM00409">
    <property type="entry name" value="IG"/>
    <property type="match status" value="1"/>
</dbReference>
<feature type="domain" description="Ig-like" evidence="7">
    <location>
        <begin position="70"/>
        <end position="194"/>
    </location>
</feature>
<evidence type="ECO:0000256" key="5">
    <source>
        <dbReference type="PROSITE-ProRule" id="PRU00323"/>
    </source>
</evidence>
<organism evidence="9 10">
    <name type="scientific">Sander lucioperca</name>
    <name type="common">Pike-perch</name>
    <name type="synonym">Perca lucioperca</name>
    <dbReference type="NCBI Taxonomy" id="283035"/>
    <lineage>
        <taxon>Eukaryota</taxon>
        <taxon>Metazoa</taxon>
        <taxon>Chordata</taxon>
        <taxon>Craniata</taxon>
        <taxon>Vertebrata</taxon>
        <taxon>Euteleostomi</taxon>
        <taxon>Actinopterygii</taxon>
        <taxon>Neopterygii</taxon>
        <taxon>Teleostei</taxon>
        <taxon>Neoteleostei</taxon>
        <taxon>Acanthomorphata</taxon>
        <taxon>Eupercaria</taxon>
        <taxon>Perciformes</taxon>
        <taxon>Percoidei</taxon>
        <taxon>Percidae</taxon>
        <taxon>Luciopercinae</taxon>
        <taxon>Sander</taxon>
    </lineage>
</organism>
<sequence>MICCLQTLLLLGAQLVFSIPNSFFYHDFLNGNGNKESMHMINKIYVYVNSCNMCSASPYFQAPDVKSIFPTVHFSGVKLHVDSAQPSVFAVTGGNATMPCRFWYEPELSSPRDVRVKWSWLPTAAGGQETDVLVTIGSRSKTFGDFRLGRVQLRQDFPGDAALVMTKLLLNDTGRYHCEVVDGLEDKSTSVYLELQGVVFPYQHPRGHYHLSFLGLFQSWKEGLNWCNAGWLADGTVQYPITQPRVPCGGHGLAPGVRSYGRRHLHLHRYDVFCFSSSLRGKVYYLKPSHKMNLTEAQQACQEDGAEVAKVGQLYAAWKLTGLDSCDAGWLADGSVRYPITRPRRNCGPSEPGVRSFGFPPPQHKHGVYCYKAEGISQCSLRSPNRVCNIGWAENGPGAFLCSLMHPCGMALFQTRASLPNMVCS</sequence>